<feature type="domain" description="HVO-0163 N-terminal HTH" evidence="1">
    <location>
        <begin position="3"/>
        <end position="71"/>
    </location>
</feature>
<dbReference type="EMBL" id="LIST01000006">
    <property type="protein sequence ID" value="KOX95548.1"/>
    <property type="molecule type" value="Genomic_DNA"/>
</dbReference>
<accession>A0A0M9AP94</accession>
<dbReference type="Pfam" id="PF12840">
    <property type="entry name" value="HTH_20"/>
    <property type="match status" value="1"/>
</dbReference>
<dbReference type="InterPro" id="IPR011991">
    <property type="entry name" value="ArsR-like_HTH"/>
</dbReference>
<evidence type="ECO:0000313" key="2">
    <source>
        <dbReference type="EMBL" id="KOX95548.1"/>
    </source>
</evidence>
<dbReference type="PANTHER" id="PTHR36216">
    <property type="entry name" value="TRANSCRIPTIONAL REGULATOR, TRMB"/>
    <property type="match status" value="1"/>
</dbReference>
<dbReference type="CDD" id="cd00090">
    <property type="entry name" value="HTH_ARSR"/>
    <property type="match status" value="1"/>
</dbReference>
<evidence type="ECO:0000259" key="1">
    <source>
        <dbReference type="Pfam" id="PF24266"/>
    </source>
</evidence>
<name>A0A0M9AP94_9EURY</name>
<protein>
    <submittedName>
        <fullName evidence="2">Transcriptional regulator</fullName>
    </submittedName>
</protein>
<proteinExistence type="predicted"/>
<dbReference type="STRING" id="1765655.AMR74_13635"/>
<comment type="caution">
    <text evidence="2">The sequence shown here is derived from an EMBL/GenBank/DDBJ whole genome shotgun (WGS) entry which is preliminary data.</text>
</comment>
<reference evidence="2 3" key="1">
    <citation type="submission" date="2015-08" db="EMBL/GenBank/DDBJ databases">
        <title>Genomes of Isolates from Cabo Rojo, PR.</title>
        <authorList>
            <person name="Sanchez-Nieves R.L."/>
            <person name="Montalvo-Rodriguez R."/>
        </authorList>
    </citation>
    <scope>NUCLEOTIDE SEQUENCE [LARGE SCALE GENOMIC DNA]</scope>
    <source>
        <strain evidence="2 3">5</strain>
    </source>
</reference>
<dbReference type="InterPro" id="IPR036388">
    <property type="entry name" value="WH-like_DNA-bd_sf"/>
</dbReference>
<dbReference type="SUPFAM" id="SSF46785">
    <property type="entry name" value="Winged helix' DNA-binding domain"/>
    <property type="match status" value="2"/>
</dbReference>
<dbReference type="PATRIC" id="fig|1705389.3.peg.1882"/>
<dbReference type="InterPro" id="IPR056504">
    <property type="entry name" value="HTH_HVO_0163_N"/>
</dbReference>
<dbReference type="AlphaFoldDB" id="A0A0M9AP94"/>
<dbReference type="RefSeq" id="WP_053772606.1">
    <property type="nucleotide sequence ID" value="NZ_LIST01000006.1"/>
</dbReference>
<organism evidence="2 3">
    <name type="scientific">Halorubrum tropicale</name>
    <dbReference type="NCBI Taxonomy" id="1765655"/>
    <lineage>
        <taxon>Archaea</taxon>
        <taxon>Methanobacteriati</taxon>
        <taxon>Methanobacteriota</taxon>
        <taxon>Stenosarchaea group</taxon>
        <taxon>Halobacteria</taxon>
        <taxon>Halobacteriales</taxon>
        <taxon>Haloferacaceae</taxon>
        <taxon>Halorubrum</taxon>
    </lineage>
</organism>
<dbReference type="Gene3D" id="1.10.10.10">
    <property type="entry name" value="Winged helix-like DNA-binding domain superfamily/Winged helix DNA-binding domain"/>
    <property type="match status" value="2"/>
</dbReference>
<dbReference type="GeneID" id="55595866"/>
<keyword evidence="3" id="KW-1185">Reference proteome</keyword>
<dbReference type="InterPro" id="IPR036390">
    <property type="entry name" value="WH_DNA-bd_sf"/>
</dbReference>
<sequence>MADTRDRIRRHVRDAPGVHFNRIGRELDIATGQAQYHLRRLVRDGELAVERIGGRAHYFDPAVDPWDRRTLAFLRRETAREIVVRLHADGPTRPAALAGDLDLAKSTVSWHVSTLADHGIVEKSPDRPMTVALARPDRTAALLDEVSPSLPDRLVDRFVRTVDSLLDAEG</sequence>
<dbReference type="Pfam" id="PF24266">
    <property type="entry name" value="HTH_HVO_0163_N"/>
    <property type="match status" value="1"/>
</dbReference>
<gene>
    <name evidence="2" type="ORF">AMR74_13635</name>
</gene>
<dbReference type="OrthoDB" id="28610at2157"/>
<dbReference type="Proteomes" id="UP000037747">
    <property type="component" value="Unassembled WGS sequence"/>
</dbReference>
<evidence type="ECO:0000313" key="3">
    <source>
        <dbReference type="Proteomes" id="UP000037747"/>
    </source>
</evidence>
<dbReference type="PANTHER" id="PTHR36216:SF1">
    <property type="entry name" value="HTH ARSR-TYPE DOMAIN-CONTAINING PROTEIN"/>
    <property type="match status" value="1"/>
</dbReference>